<dbReference type="EMBL" id="VEPZ02001484">
    <property type="protein sequence ID" value="KAE8671004.1"/>
    <property type="molecule type" value="Genomic_DNA"/>
</dbReference>
<reference evidence="1" key="1">
    <citation type="submission" date="2019-09" db="EMBL/GenBank/DDBJ databases">
        <title>Draft genome information of white flower Hibiscus syriacus.</title>
        <authorList>
            <person name="Kim Y.-M."/>
        </authorList>
    </citation>
    <scope>NUCLEOTIDE SEQUENCE [LARGE SCALE GENOMIC DNA]</scope>
    <source>
        <strain evidence="1">YM2019G1</strain>
    </source>
</reference>
<name>A0A6A2YE98_HIBSY</name>
<sequence length="244" mass="27995">MGFSEVEASIAMKRCGSSSIAKLTDFICAAQMAKAADAFLPVKDRKPLCNDLNYKKRRNLGYDFWERNKRKKLEKKLLNEDDHAVHLLIPMIGSVVPTKPNQITQRTLPEDAIGFSYFYYDRIHLSNSMIGSVVSYQTRSDNSKNTSRRCYEHIHLSNPMIDNSKNTSRRCYEHMALVPIESDEVEMLLEVAFYCLGIILKTDVQELNDDRLEQLMSSFNGLDLVVDGIQRNNLTGRNKHHSWA</sequence>
<proteinExistence type="predicted"/>
<dbReference type="GO" id="GO:0005634">
    <property type="term" value="C:nucleus"/>
    <property type="evidence" value="ECO:0007669"/>
    <property type="project" value="TreeGrafter"/>
</dbReference>
<comment type="caution">
    <text evidence="1">The sequence shown here is derived from an EMBL/GenBank/DDBJ whole genome shotgun (WGS) entry which is preliminary data.</text>
</comment>
<keyword evidence="2" id="KW-1185">Reference proteome</keyword>
<dbReference type="Proteomes" id="UP000436088">
    <property type="component" value="Unassembled WGS sequence"/>
</dbReference>
<dbReference type="PANTHER" id="PTHR23068">
    <property type="entry name" value="DNA CYTOSINE-5- -METHYLTRANSFERASE 3-RELATED"/>
    <property type="match status" value="1"/>
</dbReference>
<organism evidence="1 2">
    <name type="scientific">Hibiscus syriacus</name>
    <name type="common">Rose of Sharon</name>
    <dbReference type="NCBI Taxonomy" id="106335"/>
    <lineage>
        <taxon>Eukaryota</taxon>
        <taxon>Viridiplantae</taxon>
        <taxon>Streptophyta</taxon>
        <taxon>Embryophyta</taxon>
        <taxon>Tracheophyta</taxon>
        <taxon>Spermatophyta</taxon>
        <taxon>Magnoliopsida</taxon>
        <taxon>eudicotyledons</taxon>
        <taxon>Gunneridae</taxon>
        <taxon>Pentapetalae</taxon>
        <taxon>rosids</taxon>
        <taxon>malvids</taxon>
        <taxon>Malvales</taxon>
        <taxon>Malvaceae</taxon>
        <taxon>Malvoideae</taxon>
        <taxon>Hibiscus</taxon>
    </lineage>
</organism>
<evidence type="ECO:0000313" key="1">
    <source>
        <dbReference type="EMBL" id="KAE8671004.1"/>
    </source>
</evidence>
<dbReference type="InterPro" id="IPR050390">
    <property type="entry name" value="C5-Methyltransferase"/>
</dbReference>
<protein>
    <submittedName>
        <fullName evidence="1">Detected protein of confused Function</fullName>
    </submittedName>
</protein>
<evidence type="ECO:0000313" key="2">
    <source>
        <dbReference type="Proteomes" id="UP000436088"/>
    </source>
</evidence>
<dbReference type="GO" id="GO:0003886">
    <property type="term" value="F:DNA (cytosine-5-)-methyltransferase activity"/>
    <property type="evidence" value="ECO:0007669"/>
    <property type="project" value="TreeGrafter"/>
</dbReference>
<dbReference type="PANTHER" id="PTHR23068:SF25">
    <property type="entry name" value="DNA (CYTOSINE-5)-METHYLTRANSFERASE DRM2"/>
    <property type="match status" value="1"/>
</dbReference>
<dbReference type="AlphaFoldDB" id="A0A6A2YE98"/>
<gene>
    <name evidence="1" type="ORF">F3Y22_tig00112000pilonHSYRG00135</name>
</gene>
<accession>A0A6A2YE98</accession>